<reference evidence="2 3" key="1">
    <citation type="journal article" date="2014" name="Int. J. Syst. Evol. Microbiol.">
        <title>Celeribacter indicus sp. nov., a polycyclic aromatic hydrocarbon-degrading bacterium from deep-sea sediment and reclassification of Huaishuia halophila as Celeribacter halophilus comb. nov.</title>
        <authorList>
            <person name="Lai Q."/>
            <person name="Cao J."/>
            <person name="Yuan J."/>
            <person name="Li F."/>
            <person name="Shao Z."/>
        </authorList>
    </citation>
    <scope>NUCLEOTIDE SEQUENCE [LARGE SCALE GENOMIC DNA]</scope>
    <source>
        <strain evidence="2">P73</strain>
    </source>
</reference>
<accession>A0A0B5E515</accession>
<gene>
    <name evidence="2" type="ORF">P73_3381</name>
</gene>
<protein>
    <recommendedName>
        <fullName evidence="1">HicB-like antitoxin of toxin-antitoxin system domain-containing protein</fullName>
    </recommendedName>
</protein>
<keyword evidence="3" id="KW-1185">Reference proteome</keyword>
<evidence type="ECO:0000313" key="3">
    <source>
        <dbReference type="Proteomes" id="UP000031521"/>
    </source>
</evidence>
<dbReference type="SUPFAM" id="SSF143100">
    <property type="entry name" value="TTHA1013/TTHA0281-like"/>
    <property type="match status" value="1"/>
</dbReference>
<dbReference type="Gene3D" id="3.30.160.250">
    <property type="match status" value="1"/>
</dbReference>
<name>A0A0B5E515_9RHOB</name>
<dbReference type="Pfam" id="PF15919">
    <property type="entry name" value="HicB_lk_antitox"/>
    <property type="match status" value="1"/>
</dbReference>
<organism evidence="2 3">
    <name type="scientific">Celeribacter indicus</name>
    <dbReference type="NCBI Taxonomy" id="1208324"/>
    <lineage>
        <taxon>Bacteria</taxon>
        <taxon>Pseudomonadati</taxon>
        <taxon>Pseudomonadota</taxon>
        <taxon>Alphaproteobacteria</taxon>
        <taxon>Rhodobacterales</taxon>
        <taxon>Roseobacteraceae</taxon>
        <taxon>Celeribacter</taxon>
    </lineage>
</organism>
<dbReference type="InterPro" id="IPR031807">
    <property type="entry name" value="HicB-like"/>
</dbReference>
<feature type="domain" description="HicB-like antitoxin of toxin-antitoxin system" evidence="1">
    <location>
        <begin position="3"/>
        <end position="122"/>
    </location>
</feature>
<dbReference type="OrthoDB" id="9807959at2"/>
<dbReference type="EMBL" id="CP004393">
    <property type="protein sequence ID" value="AJE48096.1"/>
    <property type="molecule type" value="Genomic_DNA"/>
</dbReference>
<dbReference type="InterPro" id="IPR035069">
    <property type="entry name" value="TTHA1013/TTHA0281-like"/>
</dbReference>
<dbReference type="AlphaFoldDB" id="A0A0B5E515"/>
<sequence length="132" mass="14523">MYYWAIVHHDEGSAYGVTFPDLDGCFAASDDQEKVMPAAIEALDLYFEDMAEIPGAMSLDAVRETYREDLLEGAYLIQVPLIPRTTKSVRVNLSFDQGLLSAIDSAADRVGLNRSAFLAMAAKEKIRDTEAA</sequence>
<proteinExistence type="predicted"/>
<dbReference type="KEGG" id="cid:P73_3381"/>
<evidence type="ECO:0000313" key="2">
    <source>
        <dbReference type="EMBL" id="AJE48096.1"/>
    </source>
</evidence>
<dbReference type="Proteomes" id="UP000031521">
    <property type="component" value="Chromosome"/>
</dbReference>
<dbReference type="HOGENOM" id="CLU_114047_1_1_5"/>
<evidence type="ECO:0000259" key="1">
    <source>
        <dbReference type="Pfam" id="PF15919"/>
    </source>
</evidence>